<evidence type="ECO:0000256" key="1">
    <source>
        <dbReference type="SAM" id="MobiDB-lite"/>
    </source>
</evidence>
<accession>A0A6J8DAK8</accession>
<protein>
    <submittedName>
        <fullName evidence="2">Uncharacterized protein</fullName>
    </submittedName>
</protein>
<feature type="region of interest" description="Disordered" evidence="1">
    <location>
        <begin position="391"/>
        <end position="483"/>
    </location>
</feature>
<reference evidence="2 3" key="1">
    <citation type="submission" date="2020-06" db="EMBL/GenBank/DDBJ databases">
        <authorList>
            <person name="Li R."/>
            <person name="Bekaert M."/>
        </authorList>
    </citation>
    <scope>NUCLEOTIDE SEQUENCE [LARGE SCALE GENOMIC DNA]</scope>
    <source>
        <strain evidence="3">wild</strain>
    </source>
</reference>
<proteinExistence type="predicted"/>
<dbReference type="Proteomes" id="UP000507470">
    <property type="component" value="Unassembled WGS sequence"/>
</dbReference>
<dbReference type="Gene3D" id="1.10.150.320">
    <property type="entry name" value="Photosystem II 12 kDa extrinsic protein"/>
    <property type="match status" value="1"/>
</dbReference>
<feature type="compositionally biased region" description="Basic and acidic residues" evidence="1">
    <location>
        <begin position="407"/>
        <end position="419"/>
    </location>
</feature>
<dbReference type="OrthoDB" id="6198969at2759"/>
<sequence length="708" mass="79965">MSGVVRDLYRYHHWPDRKDYWTRSVRNDAFQMSPRRGGDEELHGIFGRTGEYVGYDNKINYKNRELIRYHHWPIRRNWQNRFESKRGNKSFQAFVEYSGGILHGSLGEKIVAVDVRLLHYLTQKGQLGTSHRDLQLHMSLVNINTCSFHELLQLPGIGIKTGEQIMDIRDGKGFVTEADLATLSHLSVTMALIARLDFSTNGGGRNIGPPPEARGKHQSMINTIIDMGMVASPGMPCQTHGQSVFKQEGWHQGQSPGAWEGSASWTLPSLSIVHIMRRPDLGLRPQLIGAGSTGNSCRKKSGATTTLVTQTRVKTLTPGVVVVLGTSRIGQAKTVLGKRVPNLKGEHLLIPGVTPWFMQAIIQDRGHHLAPNQRTPVRGSMRHPIVGMVSGKIIGARTQGRPPARTYGDRQDNRDEDTRQTPARTYGDRQDNRGEDTRQTPARTYGDRQPEGRPRENTRGPDSRGGSRVSSSASKVSNAPKNIKYEGKGNWQAFFTKFARYPEVCEWGPQECIDQLCWCLEGKASDYNALITERDRETARVQFNNARQAPEESLEDWADRVLSLATRAFRNLPDEYMYEQAVTRLCQGIENKELGVQVCNLQPQSIEEAVDKIRLFQHNTQAMHVYGKPIRREVRQVMSGRYEDHPEAYHEYQVPHERATMVPERAPASAWKAELEKTDRKFNLVHEKLDDIMGQFKKLLPCPVAGSP</sequence>
<dbReference type="SUPFAM" id="SSF47781">
    <property type="entry name" value="RuvA domain 2-like"/>
    <property type="match status" value="1"/>
</dbReference>
<feature type="compositionally biased region" description="Basic and acidic residues" evidence="1">
    <location>
        <begin position="445"/>
        <end position="462"/>
    </location>
</feature>
<dbReference type="EMBL" id="CACVKT020006919">
    <property type="protein sequence ID" value="CAC5404164.1"/>
    <property type="molecule type" value="Genomic_DNA"/>
</dbReference>
<dbReference type="Pfam" id="PF12836">
    <property type="entry name" value="HHH_3"/>
    <property type="match status" value="1"/>
</dbReference>
<evidence type="ECO:0000313" key="3">
    <source>
        <dbReference type="Proteomes" id="UP000507470"/>
    </source>
</evidence>
<feature type="compositionally biased region" description="Basic and acidic residues" evidence="1">
    <location>
        <begin position="426"/>
        <end position="438"/>
    </location>
</feature>
<name>A0A6J8DAK8_MYTCO</name>
<keyword evidence="3" id="KW-1185">Reference proteome</keyword>
<dbReference type="InterPro" id="IPR010994">
    <property type="entry name" value="RuvA_2-like"/>
</dbReference>
<gene>
    <name evidence="2" type="ORF">MCOR_37979</name>
</gene>
<feature type="compositionally biased region" description="Low complexity" evidence="1">
    <location>
        <begin position="464"/>
        <end position="482"/>
    </location>
</feature>
<organism evidence="2 3">
    <name type="scientific">Mytilus coruscus</name>
    <name type="common">Sea mussel</name>
    <dbReference type="NCBI Taxonomy" id="42192"/>
    <lineage>
        <taxon>Eukaryota</taxon>
        <taxon>Metazoa</taxon>
        <taxon>Spiralia</taxon>
        <taxon>Lophotrochozoa</taxon>
        <taxon>Mollusca</taxon>
        <taxon>Bivalvia</taxon>
        <taxon>Autobranchia</taxon>
        <taxon>Pteriomorphia</taxon>
        <taxon>Mytilida</taxon>
        <taxon>Mytiloidea</taxon>
        <taxon>Mytilidae</taxon>
        <taxon>Mytilinae</taxon>
        <taxon>Mytilus</taxon>
    </lineage>
</organism>
<dbReference type="AlphaFoldDB" id="A0A6J8DAK8"/>
<evidence type="ECO:0000313" key="2">
    <source>
        <dbReference type="EMBL" id="CAC5404164.1"/>
    </source>
</evidence>